<keyword evidence="5" id="KW-1185">Reference proteome</keyword>
<sequence>MWQELFGARMSVHDTVKDLLRELGTVKLVCVTKTVEPAMINEAIRAGATIIGENRVQELERKLEELLPSERHLIGHLQTNKVRKAVQLFDVIQSADSLKLLQDIDRKAGSLGKVQKLLLQVNISEESQKFGFAEGELGQVLAEVRSLRHVRVEGLMCMAPFVPAEETRPYFRRMKTLFGNIRDTYGNAGNIDIRELSMGMSGDYRVAIEEGATMVRLGSSIFGDREY</sequence>
<reference evidence="4 5" key="1">
    <citation type="journal article" date="2011" name="Appl. Environ. Microbiol.">
        <title>Methanogenic archaea isolated from Taiwan's Chelungpu fault.</title>
        <authorList>
            <person name="Wu S.Y."/>
            <person name="Lai M.C."/>
        </authorList>
    </citation>
    <scope>NUCLEOTIDE SEQUENCE [LARGE SCALE GENOMIC DNA]</scope>
    <source>
        <strain evidence="4 5">St545Mb</strain>
    </source>
</reference>
<dbReference type="Gene3D" id="3.20.20.10">
    <property type="entry name" value="Alanine racemase"/>
    <property type="match status" value="1"/>
</dbReference>
<gene>
    <name evidence="4" type="ORF">PV02_10590</name>
</gene>
<comment type="similarity">
    <text evidence="2">Belongs to the pyridoxal phosphate-binding protein YggS/PROSC family.</text>
</comment>
<accession>A0AAE3KYB2</accession>
<dbReference type="CDD" id="cd00635">
    <property type="entry name" value="PLPDE_III_YBL036c_like"/>
    <property type="match status" value="1"/>
</dbReference>
<dbReference type="InterPro" id="IPR001608">
    <property type="entry name" value="Ala_racemase_N"/>
</dbReference>
<dbReference type="InterPro" id="IPR029066">
    <property type="entry name" value="PLP-binding_barrel"/>
</dbReference>
<dbReference type="SUPFAM" id="SSF51419">
    <property type="entry name" value="PLP-binding barrel"/>
    <property type="match status" value="1"/>
</dbReference>
<dbReference type="Pfam" id="PF01168">
    <property type="entry name" value="Ala_racemase_N"/>
    <property type="match status" value="1"/>
</dbReference>
<proteinExistence type="inferred from homology"/>
<comment type="caution">
    <text evidence="4">The sequence shown here is derived from an EMBL/GenBank/DDBJ whole genome shotgun (WGS) entry which is preliminary data.</text>
</comment>
<dbReference type="HAMAP" id="MF_02087">
    <property type="entry name" value="PLP_homeostasis"/>
    <property type="match status" value="1"/>
</dbReference>
<comment type="function">
    <text evidence="2">Pyridoxal 5'-phosphate (PLP)-binding protein, which is involved in PLP homeostasis.</text>
</comment>
<dbReference type="PIRSF" id="PIRSF004848">
    <property type="entry name" value="YBL036c_PLPDEIII"/>
    <property type="match status" value="1"/>
</dbReference>
<dbReference type="EMBL" id="JTEO01000006">
    <property type="protein sequence ID" value="MCQ6963532.1"/>
    <property type="molecule type" value="Genomic_DNA"/>
</dbReference>
<dbReference type="Proteomes" id="UP001206983">
    <property type="component" value="Unassembled WGS sequence"/>
</dbReference>
<dbReference type="PANTHER" id="PTHR10146">
    <property type="entry name" value="PROLINE SYNTHETASE CO-TRANSCRIBED BACTERIAL HOMOLOG PROTEIN"/>
    <property type="match status" value="1"/>
</dbReference>
<evidence type="ECO:0000313" key="5">
    <source>
        <dbReference type="Proteomes" id="UP001206983"/>
    </source>
</evidence>
<dbReference type="FunFam" id="3.20.20.10:FF:000018">
    <property type="entry name" value="Pyridoxal phosphate homeostasis protein"/>
    <property type="match status" value="1"/>
</dbReference>
<dbReference type="NCBIfam" id="TIGR00044">
    <property type="entry name" value="YggS family pyridoxal phosphate-dependent enzyme"/>
    <property type="match status" value="1"/>
</dbReference>
<dbReference type="GO" id="GO:0030170">
    <property type="term" value="F:pyridoxal phosphate binding"/>
    <property type="evidence" value="ECO:0007669"/>
    <property type="project" value="UniProtKB-UniRule"/>
</dbReference>
<dbReference type="AlphaFoldDB" id="A0AAE3KYB2"/>
<organism evidence="4 5">
    <name type="scientific">Methanolobus chelungpuianus</name>
    <dbReference type="NCBI Taxonomy" id="502115"/>
    <lineage>
        <taxon>Archaea</taxon>
        <taxon>Methanobacteriati</taxon>
        <taxon>Methanobacteriota</taxon>
        <taxon>Stenosarchaea group</taxon>
        <taxon>Methanomicrobia</taxon>
        <taxon>Methanosarcinales</taxon>
        <taxon>Methanosarcinaceae</taxon>
        <taxon>Methanolobus</taxon>
    </lineage>
</organism>
<protein>
    <recommendedName>
        <fullName evidence="2">Pyridoxal phosphate homeostasis protein</fullName>
        <shortName evidence="2">PLP homeostasis protein</shortName>
    </recommendedName>
</protein>
<evidence type="ECO:0000259" key="3">
    <source>
        <dbReference type="Pfam" id="PF01168"/>
    </source>
</evidence>
<dbReference type="InterPro" id="IPR011078">
    <property type="entry name" value="PyrdxlP_homeostasis"/>
</dbReference>
<dbReference type="PANTHER" id="PTHR10146:SF14">
    <property type="entry name" value="PYRIDOXAL PHOSPHATE HOMEOSTASIS PROTEIN"/>
    <property type="match status" value="1"/>
</dbReference>
<name>A0AAE3KYB2_9EURY</name>
<evidence type="ECO:0000256" key="2">
    <source>
        <dbReference type="HAMAP-Rule" id="MF_02087"/>
    </source>
</evidence>
<keyword evidence="1 2" id="KW-0663">Pyridoxal phosphate</keyword>
<evidence type="ECO:0000256" key="1">
    <source>
        <dbReference type="ARBA" id="ARBA00022898"/>
    </source>
</evidence>
<evidence type="ECO:0000313" key="4">
    <source>
        <dbReference type="EMBL" id="MCQ6963532.1"/>
    </source>
</evidence>
<feature type="domain" description="Alanine racemase N-terminal" evidence="3">
    <location>
        <begin position="20"/>
        <end position="225"/>
    </location>
</feature>
<feature type="modified residue" description="N6-(pyridoxal phosphate)lysine" evidence="2">
    <location>
        <position position="33"/>
    </location>
</feature>